<evidence type="ECO:0000313" key="2">
    <source>
        <dbReference type="EMBL" id="KAH7553748.1"/>
    </source>
</evidence>
<evidence type="ECO:0000256" key="1">
    <source>
        <dbReference type="SAM" id="MobiDB-lite"/>
    </source>
</evidence>
<dbReference type="EMBL" id="JAFEMO010000012">
    <property type="protein sequence ID" value="KAH7553748.1"/>
    <property type="molecule type" value="Genomic_DNA"/>
</dbReference>
<keyword evidence="3" id="KW-1185">Reference proteome</keyword>
<proteinExistence type="predicted"/>
<name>A0ABQ8HB78_9ROSI</name>
<comment type="caution">
    <text evidence="2">The sequence shown here is derived from an EMBL/GenBank/DDBJ whole genome shotgun (WGS) entry which is preliminary data.</text>
</comment>
<feature type="compositionally biased region" description="Gly residues" evidence="1">
    <location>
        <begin position="56"/>
        <end position="72"/>
    </location>
</feature>
<organism evidence="2 3">
    <name type="scientific">Xanthoceras sorbifolium</name>
    <dbReference type="NCBI Taxonomy" id="99658"/>
    <lineage>
        <taxon>Eukaryota</taxon>
        <taxon>Viridiplantae</taxon>
        <taxon>Streptophyta</taxon>
        <taxon>Embryophyta</taxon>
        <taxon>Tracheophyta</taxon>
        <taxon>Spermatophyta</taxon>
        <taxon>Magnoliopsida</taxon>
        <taxon>eudicotyledons</taxon>
        <taxon>Gunneridae</taxon>
        <taxon>Pentapetalae</taxon>
        <taxon>rosids</taxon>
        <taxon>malvids</taxon>
        <taxon>Sapindales</taxon>
        <taxon>Sapindaceae</taxon>
        <taxon>Xanthoceroideae</taxon>
        <taxon>Xanthoceras</taxon>
    </lineage>
</organism>
<accession>A0ABQ8HB78</accession>
<feature type="region of interest" description="Disordered" evidence="1">
    <location>
        <begin position="47"/>
        <end position="74"/>
    </location>
</feature>
<dbReference type="Proteomes" id="UP000827721">
    <property type="component" value="Unassembled WGS sequence"/>
</dbReference>
<sequence length="98" mass="10739">MGCFGKFWRKKRADNQAYNDTTMKSNASIGNTIVKNPSAEVRLAEKGRGVSRTVTGGKGWSRSTGGGRGGRSSDGCSKFDIELLVYCYSLLHMSFNMF</sequence>
<evidence type="ECO:0000313" key="3">
    <source>
        <dbReference type="Proteomes" id="UP000827721"/>
    </source>
</evidence>
<gene>
    <name evidence="2" type="ORF">JRO89_XS12G0050900</name>
</gene>
<protein>
    <submittedName>
        <fullName evidence="2">Uncharacterized protein</fullName>
    </submittedName>
</protein>
<reference evidence="2 3" key="1">
    <citation type="submission" date="2021-02" db="EMBL/GenBank/DDBJ databases">
        <title>Plant Genome Project.</title>
        <authorList>
            <person name="Zhang R.-G."/>
        </authorList>
    </citation>
    <scope>NUCLEOTIDE SEQUENCE [LARGE SCALE GENOMIC DNA]</scope>
    <source>
        <tissue evidence="2">Leaves</tissue>
    </source>
</reference>